<proteinExistence type="predicted"/>
<name>A0A087HME3_ARAAL</name>
<reference evidence="2" key="1">
    <citation type="journal article" date="2015" name="Nat. Plants">
        <title>Genome expansion of Arabis alpina linked with retrotransposition and reduced symmetric DNA methylation.</title>
        <authorList>
            <person name="Willing E.M."/>
            <person name="Rawat V."/>
            <person name="Mandakova T."/>
            <person name="Maumus F."/>
            <person name="James G.V."/>
            <person name="Nordstroem K.J."/>
            <person name="Becker C."/>
            <person name="Warthmann N."/>
            <person name="Chica C."/>
            <person name="Szarzynska B."/>
            <person name="Zytnicki M."/>
            <person name="Albani M.C."/>
            <person name="Kiefer C."/>
            <person name="Bergonzi S."/>
            <person name="Castaings L."/>
            <person name="Mateos J.L."/>
            <person name="Berns M.C."/>
            <person name="Bujdoso N."/>
            <person name="Piofczyk T."/>
            <person name="de Lorenzo L."/>
            <person name="Barrero-Sicilia C."/>
            <person name="Mateos I."/>
            <person name="Piednoel M."/>
            <person name="Hagmann J."/>
            <person name="Chen-Min-Tao R."/>
            <person name="Iglesias-Fernandez R."/>
            <person name="Schuster S.C."/>
            <person name="Alonso-Blanco C."/>
            <person name="Roudier F."/>
            <person name="Carbonero P."/>
            <person name="Paz-Ares J."/>
            <person name="Davis S.J."/>
            <person name="Pecinka A."/>
            <person name="Quesneville H."/>
            <person name="Colot V."/>
            <person name="Lysak M.A."/>
            <person name="Weigel D."/>
            <person name="Coupland G."/>
            <person name="Schneeberger K."/>
        </authorList>
    </citation>
    <scope>NUCLEOTIDE SEQUENCE [LARGE SCALE GENOMIC DNA]</scope>
    <source>
        <strain evidence="2">cv. Pajares</strain>
    </source>
</reference>
<accession>A0A087HME3</accession>
<sequence length="72" mass="8176">MAIVSHGIFLQQTLRALHEKGKPLKDSHLTRFANGELRKIRIEKSDMEADILTTCNCRKYVTPPSTSLHTLD</sequence>
<gene>
    <name evidence="1" type="ordered locus">AALP_Aa1g105400</name>
</gene>
<keyword evidence="2" id="KW-1185">Reference proteome</keyword>
<organism evidence="1 2">
    <name type="scientific">Arabis alpina</name>
    <name type="common">Alpine rock-cress</name>
    <dbReference type="NCBI Taxonomy" id="50452"/>
    <lineage>
        <taxon>Eukaryota</taxon>
        <taxon>Viridiplantae</taxon>
        <taxon>Streptophyta</taxon>
        <taxon>Embryophyta</taxon>
        <taxon>Tracheophyta</taxon>
        <taxon>Spermatophyta</taxon>
        <taxon>Magnoliopsida</taxon>
        <taxon>eudicotyledons</taxon>
        <taxon>Gunneridae</taxon>
        <taxon>Pentapetalae</taxon>
        <taxon>rosids</taxon>
        <taxon>malvids</taxon>
        <taxon>Brassicales</taxon>
        <taxon>Brassicaceae</taxon>
        <taxon>Arabideae</taxon>
        <taxon>Arabis</taxon>
    </lineage>
</organism>
<dbReference type="Gramene" id="KFK43295">
    <property type="protein sequence ID" value="KFK43295"/>
    <property type="gene ID" value="AALP_AA1G105400"/>
</dbReference>
<dbReference type="EMBL" id="CM002869">
    <property type="protein sequence ID" value="KFK43295.1"/>
    <property type="molecule type" value="Genomic_DNA"/>
</dbReference>
<evidence type="ECO:0000313" key="2">
    <source>
        <dbReference type="Proteomes" id="UP000029120"/>
    </source>
</evidence>
<dbReference type="AlphaFoldDB" id="A0A087HME3"/>
<protein>
    <submittedName>
        <fullName evidence="1">Uncharacterized protein</fullName>
    </submittedName>
</protein>
<dbReference type="OrthoDB" id="496981at2759"/>
<dbReference type="Proteomes" id="UP000029120">
    <property type="component" value="Chromosome 1"/>
</dbReference>
<evidence type="ECO:0000313" key="1">
    <source>
        <dbReference type="EMBL" id="KFK43295.1"/>
    </source>
</evidence>